<dbReference type="RefSeq" id="WP_344733998.1">
    <property type="nucleotide sequence ID" value="NZ_BAAAZH010000020.1"/>
</dbReference>
<dbReference type="Proteomes" id="UP001501495">
    <property type="component" value="Unassembled WGS sequence"/>
</dbReference>
<keyword evidence="4" id="KW-1185">Reference proteome</keyword>
<accession>A0ABP7XPL0</accession>
<dbReference type="Gene3D" id="3.30.70.2390">
    <property type="match status" value="1"/>
</dbReference>
<reference evidence="4" key="1">
    <citation type="journal article" date="2019" name="Int. J. Syst. Evol. Microbiol.">
        <title>The Global Catalogue of Microorganisms (GCM) 10K type strain sequencing project: providing services to taxonomists for standard genome sequencing and annotation.</title>
        <authorList>
            <consortium name="The Broad Institute Genomics Platform"/>
            <consortium name="The Broad Institute Genome Sequencing Center for Infectious Disease"/>
            <person name="Wu L."/>
            <person name="Ma J."/>
        </authorList>
    </citation>
    <scope>NUCLEOTIDE SEQUENCE [LARGE SCALE GENOMIC DNA]</scope>
    <source>
        <strain evidence="4">JCM 16703</strain>
    </source>
</reference>
<name>A0ABP7XPL0_9ACTN</name>
<keyword evidence="1" id="KW-1133">Transmembrane helix</keyword>
<dbReference type="Pfam" id="PF13399">
    <property type="entry name" value="LytR_C"/>
    <property type="match status" value="1"/>
</dbReference>
<feature type="domain" description="LytR/CpsA/Psr regulator C-terminal" evidence="2">
    <location>
        <begin position="81"/>
        <end position="167"/>
    </location>
</feature>
<keyword evidence="1" id="KW-0472">Membrane</keyword>
<organism evidence="3 4">
    <name type="scientific">Nocardioides fonticola</name>
    <dbReference type="NCBI Taxonomy" id="450363"/>
    <lineage>
        <taxon>Bacteria</taxon>
        <taxon>Bacillati</taxon>
        <taxon>Actinomycetota</taxon>
        <taxon>Actinomycetes</taxon>
        <taxon>Propionibacteriales</taxon>
        <taxon>Nocardioidaceae</taxon>
        <taxon>Nocardioides</taxon>
    </lineage>
</organism>
<dbReference type="EMBL" id="BAAAZH010000020">
    <property type="protein sequence ID" value="GAA4121931.1"/>
    <property type="molecule type" value="Genomic_DNA"/>
</dbReference>
<evidence type="ECO:0000256" key="1">
    <source>
        <dbReference type="SAM" id="Phobius"/>
    </source>
</evidence>
<sequence length="191" mass="19605">MSEEESTSTRVLGDGARSALTLAALALLLVVGFVWGLRELTAPFGSSPFQTATGTGAEETSDADCRIVEVPAGNQITPSDLVVSVLNAGSREGRASEVLQQLTDEGFAPGRIGNAPAGSAVSTVQIWTTTPRQASTRLVLSALGPGATVVRRETDLPGVVVVIGDGFDAPTTPRESVTSVLASRICSPPES</sequence>
<feature type="transmembrane region" description="Helical" evidence="1">
    <location>
        <begin position="20"/>
        <end position="37"/>
    </location>
</feature>
<protein>
    <recommendedName>
        <fullName evidence="2">LytR/CpsA/Psr regulator C-terminal domain-containing protein</fullName>
    </recommendedName>
</protein>
<dbReference type="InterPro" id="IPR027381">
    <property type="entry name" value="LytR/CpsA/Psr_C"/>
</dbReference>
<gene>
    <name evidence="3" type="ORF">GCM10022215_27300</name>
</gene>
<evidence type="ECO:0000259" key="2">
    <source>
        <dbReference type="Pfam" id="PF13399"/>
    </source>
</evidence>
<comment type="caution">
    <text evidence="3">The sequence shown here is derived from an EMBL/GenBank/DDBJ whole genome shotgun (WGS) entry which is preliminary data.</text>
</comment>
<keyword evidence="1" id="KW-0812">Transmembrane</keyword>
<proteinExistence type="predicted"/>
<evidence type="ECO:0000313" key="3">
    <source>
        <dbReference type="EMBL" id="GAA4121931.1"/>
    </source>
</evidence>
<evidence type="ECO:0000313" key="4">
    <source>
        <dbReference type="Proteomes" id="UP001501495"/>
    </source>
</evidence>